<name>H2KMK2_CAEEL</name>
<dbReference type="SMR" id="H2KMK2"/>
<dbReference type="AGR" id="WB:WBGene00013567"/>
<dbReference type="KEGG" id="cel:CELE_Y75B12B.1"/>
<protein>
    <submittedName>
        <fullName evidence="2">Mos1 transposase HTH domain-containing protein</fullName>
    </submittedName>
</protein>
<reference evidence="2 3" key="1">
    <citation type="journal article" date="1998" name="Science">
        <title>Genome sequence of the nematode C. elegans: a platform for investigating biology.</title>
        <authorList>
            <consortium name="The C. elegans sequencing consortium"/>
            <person name="Sulson J.E."/>
            <person name="Waterston R."/>
        </authorList>
    </citation>
    <scope>NUCLEOTIDE SEQUENCE [LARGE SCALE GENOMIC DNA]</scope>
    <source>
        <strain evidence="2 3">Bristol N2</strain>
    </source>
</reference>
<organism evidence="2 3">
    <name type="scientific">Caenorhabditis elegans</name>
    <dbReference type="NCBI Taxonomy" id="6239"/>
    <lineage>
        <taxon>Eukaryota</taxon>
        <taxon>Metazoa</taxon>
        <taxon>Ecdysozoa</taxon>
        <taxon>Nematoda</taxon>
        <taxon>Chromadorea</taxon>
        <taxon>Rhabditida</taxon>
        <taxon>Rhabditina</taxon>
        <taxon>Rhabditomorpha</taxon>
        <taxon>Rhabditoidea</taxon>
        <taxon>Rhabditidae</taxon>
        <taxon>Peloderinae</taxon>
        <taxon>Caenorhabditis</taxon>
    </lineage>
</organism>
<dbReference type="EMBL" id="BX284605">
    <property type="protein sequence ID" value="CCE72201.1"/>
    <property type="molecule type" value="Genomic_DNA"/>
</dbReference>
<proteinExistence type="predicted"/>
<feature type="domain" description="Mos1 transposase HTH" evidence="1">
    <location>
        <begin position="110"/>
        <end position="156"/>
    </location>
</feature>
<dbReference type="OrthoDB" id="616263at2759"/>
<dbReference type="GeneID" id="190716"/>
<feature type="domain" description="Mos1 transposase HTH" evidence="1">
    <location>
        <begin position="11"/>
        <end position="58"/>
    </location>
</feature>
<dbReference type="AlphaFoldDB" id="H2KMK2"/>
<dbReference type="InterPro" id="IPR041426">
    <property type="entry name" value="Mos1_HTH"/>
</dbReference>
<dbReference type="Bgee" id="WBGene00013567">
    <property type="expression patterns" value="Expressed in germ line (C elegans) and 3 other cell types or tissues"/>
</dbReference>
<evidence type="ECO:0000313" key="2">
    <source>
        <dbReference type="EMBL" id="CCE72201.1"/>
    </source>
</evidence>
<evidence type="ECO:0000259" key="1">
    <source>
        <dbReference type="Pfam" id="PF17906"/>
    </source>
</evidence>
<dbReference type="RefSeq" id="NP_001256655.1">
    <property type="nucleotide sequence ID" value="NM_001269726.1"/>
</dbReference>
<dbReference type="WormBase" id="Y75B12B.1c">
    <property type="protein sequence ID" value="CE46820"/>
    <property type="gene ID" value="WBGene00013567"/>
</dbReference>
<accession>H2KMK2</accession>
<sequence>MASSLRTDPAFLRTCVLYEVFKLNTFSQGFANFCSTFGNDIMHNREFEFWHRRFYDGNHDLGLEISSQNAIDHELERAKNGQILRSDPSRSEKKAKHLEFITSPLCKDPEFVRSCVLYEVFSLKDSTQGYKDFCDALGNESMGVREFDFWWNRFYNAPDKTMASQMMERLKRLRSFNVFLEILWNEILANL</sequence>
<gene>
    <name evidence="2" type="ORF">CELE_Y75B12B.1</name>
    <name evidence="2 4" type="ORF">Y75B12B.1</name>
</gene>
<evidence type="ECO:0000313" key="3">
    <source>
        <dbReference type="Proteomes" id="UP000001940"/>
    </source>
</evidence>
<evidence type="ECO:0000313" key="4">
    <source>
        <dbReference type="WormBase" id="Y75B12B.1c"/>
    </source>
</evidence>
<dbReference type="Proteomes" id="UP000001940">
    <property type="component" value="Chromosome V"/>
</dbReference>
<dbReference type="ExpressionAtlas" id="H2KMK2">
    <property type="expression patterns" value="baseline and differential"/>
</dbReference>
<dbReference type="CTD" id="190716"/>
<keyword evidence="3" id="KW-1185">Reference proteome</keyword>
<dbReference type="Pfam" id="PF17906">
    <property type="entry name" value="HTH_48"/>
    <property type="match status" value="2"/>
</dbReference>